<gene>
    <name evidence="1" type="ORF">AMOR_12430</name>
</gene>
<keyword evidence="2" id="KW-1185">Reference proteome</keyword>
<reference evidence="2" key="1">
    <citation type="journal article" date="2022" name="Int. J. Syst. Evol. Microbiol.">
        <title>Anaeromyxobacter oryzae sp. nov., Anaeromyxobacter diazotrophicus sp. nov. and Anaeromyxobacter paludicola sp. nov., isolated from paddy soils.</title>
        <authorList>
            <person name="Itoh H."/>
            <person name="Xu Z."/>
            <person name="Mise K."/>
            <person name="Masuda Y."/>
            <person name="Ushijima N."/>
            <person name="Hayakawa C."/>
            <person name="Shiratori Y."/>
            <person name="Senoo K."/>
        </authorList>
    </citation>
    <scope>NUCLEOTIDE SEQUENCE [LARGE SCALE GENOMIC DNA]</scope>
    <source>
        <strain evidence="2">Red232</strain>
    </source>
</reference>
<evidence type="ECO:0000313" key="2">
    <source>
        <dbReference type="Proteomes" id="UP001162891"/>
    </source>
</evidence>
<proteinExistence type="predicted"/>
<name>A0ABM7WRY3_9BACT</name>
<accession>A0ABM7WRY3</accession>
<evidence type="ECO:0000313" key="1">
    <source>
        <dbReference type="EMBL" id="BDG02247.1"/>
    </source>
</evidence>
<protein>
    <submittedName>
        <fullName evidence="1">Uncharacterized protein</fullName>
    </submittedName>
</protein>
<sequence>MKLLTTLKKTCCAPEKAAQCCAKASRLVSGCHD</sequence>
<dbReference type="Proteomes" id="UP001162891">
    <property type="component" value="Chromosome"/>
</dbReference>
<organism evidence="1 2">
    <name type="scientific">Anaeromyxobacter oryzae</name>
    <dbReference type="NCBI Taxonomy" id="2918170"/>
    <lineage>
        <taxon>Bacteria</taxon>
        <taxon>Pseudomonadati</taxon>
        <taxon>Myxococcota</taxon>
        <taxon>Myxococcia</taxon>
        <taxon>Myxococcales</taxon>
        <taxon>Cystobacterineae</taxon>
        <taxon>Anaeromyxobacteraceae</taxon>
        <taxon>Anaeromyxobacter</taxon>
    </lineage>
</organism>
<dbReference type="EMBL" id="AP025591">
    <property type="protein sequence ID" value="BDG02247.1"/>
    <property type="molecule type" value="Genomic_DNA"/>
</dbReference>